<accession>A0AAV8UB54</accession>
<evidence type="ECO:0000256" key="3">
    <source>
        <dbReference type="ARBA" id="ARBA00022692"/>
    </source>
</evidence>
<dbReference type="GO" id="GO:0016020">
    <property type="term" value="C:membrane"/>
    <property type="evidence" value="ECO:0007669"/>
    <property type="project" value="UniProtKB-SubCell"/>
</dbReference>
<feature type="transmembrane region" description="Helical" evidence="7">
    <location>
        <begin position="25"/>
        <end position="41"/>
    </location>
</feature>
<comment type="subcellular location">
    <subcellularLocation>
        <location evidence="1">Membrane</location>
        <topology evidence="1">Single-pass membrane protein</topology>
    </subcellularLocation>
</comment>
<evidence type="ECO:0000256" key="6">
    <source>
        <dbReference type="ARBA" id="ARBA00023136"/>
    </source>
</evidence>
<dbReference type="EMBL" id="JAIWQS010000008">
    <property type="protein sequence ID" value="KAJ8899616.1"/>
    <property type="molecule type" value="Genomic_DNA"/>
</dbReference>
<dbReference type="Proteomes" id="UP001159364">
    <property type="component" value="Linkage Group LG08"/>
</dbReference>
<evidence type="ECO:0000256" key="5">
    <source>
        <dbReference type="ARBA" id="ARBA00022989"/>
    </source>
</evidence>
<evidence type="ECO:0000256" key="4">
    <source>
        <dbReference type="ARBA" id="ARBA00022968"/>
    </source>
</evidence>
<dbReference type="GO" id="GO:0016413">
    <property type="term" value="F:O-acetyltransferase activity"/>
    <property type="evidence" value="ECO:0007669"/>
    <property type="project" value="InterPro"/>
</dbReference>
<evidence type="ECO:0000313" key="11">
    <source>
        <dbReference type="Proteomes" id="UP001159364"/>
    </source>
</evidence>
<proteinExistence type="inferred from homology"/>
<gene>
    <name evidence="10" type="ORF">K2173_018590</name>
</gene>
<dbReference type="InterPro" id="IPR029962">
    <property type="entry name" value="TBL"/>
</dbReference>
<evidence type="ECO:0000259" key="9">
    <source>
        <dbReference type="Pfam" id="PF14416"/>
    </source>
</evidence>
<dbReference type="Pfam" id="PF13839">
    <property type="entry name" value="PC-Esterase"/>
    <property type="match status" value="1"/>
</dbReference>
<evidence type="ECO:0000256" key="1">
    <source>
        <dbReference type="ARBA" id="ARBA00004167"/>
    </source>
</evidence>
<dbReference type="PANTHER" id="PTHR32285:SF53">
    <property type="entry name" value="PROTEIN TRICHOME BIREFRINGENCE-LIKE 9"/>
    <property type="match status" value="1"/>
</dbReference>
<evidence type="ECO:0000256" key="7">
    <source>
        <dbReference type="SAM" id="Phobius"/>
    </source>
</evidence>
<dbReference type="InterPro" id="IPR025846">
    <property type="entry name" value="TBL_N"/>
</dbReference>
<feature type="domain" description="Trichome birefringence-like C-terminal" evidence="8">
    <location>
        <begin position="122"/>
        <end position="405"/>
    </location>
</feature>
<comment type="caution">
    <text evidence="10">The sequence shown here is derived from an EMBL/GenBank/DDBJ whole genome shotgun (WGS) entry which is preliminary data.</text>
</comment>
<keyword evidence="11" id="KW-1185">Reference proteome</keyword>
<dbReference type="PANTHER" id="PTHR32285">
    <property type="entry name" value="PROTEIN TRICHOME BIREFRINGENCE-LIKE 9-RELATED"/>
    <property type="match status" value="1"/>
</dbReference>
<keyword evidence="4" id="KW-0735">Signal-anchor</keyword>
<evidence type="ECO:0000256" key="2">
    <source>
        <dbReference type="ARBA" id="ARBA00007727"/>
    </source>
</evidence>
<dbReference type="InterPro" id="IPR026057">
    <property type="entry name" value="TBL_C"/>
</dbReference>
<protein>
    <recommendedName>
        <fullName evidence="12">Trichome birefringence-like N-terminal domain-containing protein</fullName>
    </recommendedName>
</protein>
<keyword evidence="5 7" id="KW-1133">Transmembrane helix</keyword>
<dbReference type="AlphaFoldDB" id="A0AAV8UB54"/>
<evidence type="ECO:0000259" key="8">
    <source>
        <dbReference type="Pfam" id="PF13839"/>
    </source>
</evidence>
<evidence type="ECO:0000313" key="10">
    <source>
        <dbReference type="EMBL" id="KAJ8899616.1"/>
    </source>
</evidence>
<feature type="domain" description="Trichome birefringence-like N-terminal" evidence="9">
    <location>
        <begin position="68"/>
        <end position="121"/>
    </location>
</feature>
<keyword evidence="6 7" id="KW-0472">Membrane</keyword>
<evidence type="ECO:0008006" key="12">
    <source>
        <dbReference type="Google" id="ProtNLM"/>
    </source>
</evidence>
<dbReference type="GO" id="GO:0005794">
    <property type="term" value="C:Golgi apparatus"/>
    <property type="evidence" value="ECO:0007669"/>
    <property type="project" value="TreeGrafter"/>
</dbReference>
<keyword evidence="3 7" id="KW-0812">Transmembrane</keyword>
<reference evidence="10 11" key="1">
    <citation type="submission" date="2021-09" db="EMBL/GenBank/DDBJ databases">
        <title>Genomic insights and catalytic innovation underlie evolution of tropane alkaloids biosynthesis.</title>
        <authorList>
            <person name="Wang Y.-J."/>
            <person name="Tian T."/>
            <person name="Huang J.-P."/>
            <person name="Huang S.-X."/>
        </authorList>
    </citation>
    <scope>NUCLEOTIDE SEQUENCE [LARGE SCALE GENOMIC DNA]</scope>
    <source>
        <strain evidence="10">KIB-2018</strain>
        <tissue evidence="10">Leaf</tissue>
    </source>
</reference>
<organism evidence="10 11">
    <name type="scientific">Erythroxylum novogranatense</name>
    <dbReference type="NCBI Taxonomy" id="1862640"/>
    <lineage>
        <taxon>Eukaryota</taxon>
        <taxon>Viridiplantae</taxon>
        <taxon>Streptophyta</taxon>
        <taxon>Embryophyta</taxon>
        <taxon>Tracheophyta</taxon>
        <taxon>Spermatophyta</taxon>
        <taxon>Magnoliopsida</taxon>
        <taxon>eudicotyledons</taxon>
        <taxon>Gunneridae</taxon>
        <taxon>Pentapetalae</taxon>
        <taxon>rosids</taxon>
        <taxon>fabids</taxon>
        <taxon>Malpighiales</taxon>
        <taxon>Erythroxylaceae</taxon>
        <taxon>Erythroxylum</taxon>
    </lineage>
</organism>
<comment type="similarity">
    <text evidence="2">Belongs to the PC-esterase family. TBL subfamily.</text>
</comment>
<name>A0AAV8UB54_9ROSI</name>
<dbReference type="Pfam" id="PF14416">
    <property type="entry name" value="PMR5N"/>
    <property type="match status" value="1"/>
</dbReference>
<sequence length="415" mass="48278">MDHPPPKQHKFKPLSFPIIIKREHAYVLFFLVILISSLYYFDLKGPLQPGSPFLFGFLHKFSSSRSKDCNYSSGKWVPDESYRDQSYTENCPFLDPGFRCRENGRKDAEYMNWRWQPEGCNIPRFNATDLLQRSRNGRIVFAGDSIGRNQWESFLCMLAQGISNISTIYEENGNPISKHKGFLSMRFSDYNLSVQYYRTPFLVTIGRPPQNASPDIKTTIKVDRLHWFSKKWAGADVMIFNAGHWWNEDKTVTMGCYFEEGGKVNMSMSSIEAFEISLQTWKAWALDILNSNRTQIFFRSYSPVHYRNGAWNDGGQCDVDRQPDTDYSQIQPEPIYNQYISNVIRQMENGNKRAWFLDITHLSQFRYDGHPSMHREPGTPIPAPQDCSHWCLPGIPDLWNEIIYANLLSIGFRTK</sequence>